<keyword evidence="8" id="KW-1185">Reference proteome</keyword>
<keyword evidence="4" id="KW-0560">Oxidoreductase</keyword>
<dbReference type="GO" id="GO:0071949">
    <property type="term" value="F:FAD binding"/>
    <property type="evidence" value="ECO:0007669"/>
    <property type="project" value="InterPro"/>
</dbReference>
<dbReference type="Pfam" id="PF01494">
    <property type="entry name" value="FAD_binding_3"/>
    <property type="match status" value="1"/>
</dbReference>
<dbReference type="SUPFAM" id="SSF54373">
    <property type="entry name" value="FAD-linked reductases, C-terminal domain"/>
    <property type="match status" value="1"/>
</dbReference>
<keyword evidence="3" id="KW-0274">FAD</keyword>
<dbReference type="InterPro" id="IPR002938">
    <property type="entry name" value="FAD-bd"/>
</dbReference>
<dbReference type="STRING" id="1448321.A0A317WU32"/>
<comment type="similarity">
    <text evidence="1">Belongs to the paxM FAD-dependent monooxygenase family.</text>
</comment>
<name>A0A317WU32_9EURO</name>
<dbReference type="VEuPathDB" id="FungiDB:BO70DRAFT_331281"/>
<reference evidence="7 8" key="1">
    <citation type="submission" date="2016-12" db="EMBL/GenBank/DDBJ databases">
        <title>The genomes of Aspergillus section Nigri reveals drivers in fungal speciation.</title>
        <authorList>
            <consortium name="DOE Joint Genome Institute"/>
            <person name="Vesth T.C."/>
            <person name="Nybo J."/>
            <person name="Theobald S."/>
            <person name="Brandl J."/>
            <person name="Frisvad J.C."/>
            <person name="Nielsen K.F."/>
            <person name="Lyhne E.K."/>
            <person name="Kogle M.E."/>
            <person name="Kuo A."/>
            <person name="Riley R."/>
            <person name="Clum A."/>
            <person name="Nolan M."/>
            <person name="Lipzen A."/>
            <person name="Salamov A."/>
            <person name="Henrissat B."/>
            <person name="Wiebenga A."/>
            <person name="De Vries R.P."/>
            <person name="Grigoriev I.V."/>
            <person name="Mortensen U.H."/>
            <person name="Andersen M.R."/>
            <person name="Baker S.E."/>
        </authorList>
    </citation>
    <scope>NUCLEOTIDE SEQUENCE [LARGE SCALE GENOMIC DNA]</scope>
    <source>
        <strain evidence="7 8">CBS 117.55</strain>
    </source>
</reference>
<organism evidence="7 8">
    <name type="scientific">Aspergillus heteromorphus CBS 117.55</name>
    <dbReference type="NCBI Taxonomy" id="1448321"/>
    <lineage>
        <taxon>Eukaryota</taxon>
        <taxon>Fungi</taxon>
        <taxon>Dikarya</taxon>
        <taxon>Ascomycota</taxon>
        <taxon>Pezizomycotina</taxon>
        <taxon>Eurotiomycetes</taxon>
        <taxon>Eurotiomycetidae</taxon>
        <taxon>Eurotiales</taxon>
        <taxon>Aspergillaceae</taxon>
        <taxon>Aspergillus</taxon>
        <taxon>Aspergillus subgen. Circumdati</taxon>
    </lineage>
</organism>
<dbReference type="OrthoDB" id="9993796at2759"/>
<dbReference type="PRINTS" id="PR00420">
    <property type="entry name" value="RNGMNOXGNASE"/>
</dbReference>
<dbReference type="PANTHER" id="PTHR13789:SF215">
    <property type="entry name" value="FAD-BINDING DOMAIN-CONTAINING PROTEIN-RELATED"/>
    <property type="match status" value="1"/>
</dbReference>
<evidence type="ECO:0000256" key="5">
    <source>
        <dbReference type="ARBA" id="ARBA00023033"/>
    </source>
</evidence>
<sequence>MPLKVVVVGAGLGGLGAAIALTRAGHDVDVLEKSCFLNEVGAAIHVPPNASRILTDWGCDLESLQPVRCNRLQVWDREGNLMRTSVVTQEVQEALGISDEWLLAHRVDLHNALRDVAATEVHGKRPTIHLCSRVVSVDPEAGEVILENGTRYTGDLIIGADGSHSRCVSGVTDDCHHESTGQNCFRFLIPMQKMKSNPLTASLLEKTGLDGTHIFTSNDRRIIFYPCRRGDLLNVAAFHPSGSEIASTDSASLGPGDMSQLLKTFDSFSPQLQEMCKMAEDLKLWSLACRTPPRTFIHGKLALIGDAAHPTLPHTGQGGAQALEDGAALGALFTPATAKQDIPQRLELYNQVRYARAITVMMMSRMSDERRGQMLDELKIYVPDAMFPENMWFYTWNSYPARDAQRLLQMTQAST</sequence>
<keyword evidence="2" id="KW-0285">Flavoprotein</keyword>
<dbReference type="AlphaFoldDB" id="A0A317WU32"/>
<feature type="domain" description="FAD-binding" evidence="6">
    <location>
        <begin position="4"/>
        <end position="362"/>
    </location>
</feature>
<comment type="caution">
    <text evidence="7">The sequence shown here is derived from an EMBL/GenBank/DDBJ whole genome shotgun (WGS) entry which is preliminary data.</text>
</comment>
<dbReference type="EMBL" id="MSFL01000004">
    <property type="protein sequence ID" value="PWY89331.1"/>
    <property type="molecule type" value="Genomic_DNA"/>
</dbReference>
<dbReference type="GO" id="GO:0004497">
    <property type="term" value="F:monooxygenase activity"/>
    <property type="evidence" value="ECO:0007669"/>
    <property type="project" value="UniProtKB-KW"/>
</dbReference>
<evidence type="ECO:0000259" key="6">
    <source>
        <dbReference type="Pfam" id="PF01494"/>
    </source>
</evidence>
<evidence type="ECO:0000256" key="3">
    <source>
        <dbReference type="ARBA" id="ARBA00022827"/>
    </source>
</evidence>
<evidence type="ECO:0000256" key="1">
    <source>
        <dbReference type="ARBA" id="ARBA00007992"/>
    </source>
</evidence>
<dbReference type="PANTHER" id="PTHR13789">
    <property type="entry name" value="MONOOXYGENASE"/>
    <property type="match status" value="1"/>
</dbReference>
<gene>
    <name evidence="7" type="ORF">BO70DRAFT_331281</name>
</gene>
<dbReference type="Gene3D" id="3.50.50.60">
    <property type="entry name" value="FAD/NAD(P)-binding domain"/>
    <property type="match status" value="1"/>
</dbReference>
<dbReference type="InterPro" id="IPR036188">
    <property type="entry name" value="FAD/NAD-bd_sf"/>
</dbReference>
<evidence type="ECO:0000313" key="8">
    <source>
        <dbReference type="Proteomes" id="UP000247233"/>
    </source>
</evidence>
<evidence type="ECO:0000256" key="4">
    <source>
        <dbReference type="ARBA" id="ARBA00023002"/>
    </source>
</evidence>
<accession>A0A317WU32</accession>
<evidence type="ECO:0000313" key="7">
    <source>
        <dbReference type="EMBL" id="PWY89331.1"/>
    </source>
</evidence>
<dbReference type="GeneID" id="37063108"/>
<dbReference type="RefSeq" id="XP_025402518.1">
    <property type="nucleotide sequence ID" value="XM_025540871.1"/>
</dbReference>
<evidence type="ECO:0000256" key="2">
    <source>
        <dbReference type="ARBA" id="ARBA00022630"/>
    </source>
</evidence>
<keyword evidence="5 7" id="KW-0503">Monooxygenase</keyword>
<dbReference type="SUPFAM" id="SSF51905">
    <property type="entry name" value="FAD/NAD(P)-binding domain"/>
    <property type="match status" value="1"/>
</dbReference>
<proteinExistence type="inferred from homology"/>
<protein>
    <submittedName>
        <fullName evidence="7">Monooxygenase</fullName>
    </submittedName>
</protein>
<dbReference type="Proteomes" id="UP000247233">
    <property type="component" value="Unassembled WGS sequence"/>
</dbReference>
<dbReference type="InterPro" id="IPR050493">
    <property type="entry name" value="FAD-dep_Monooxygenase_BioMet"/>
</dbReference>